<dbReference type="EMBL" id="BFEA01000462">
    <property type="protein sequence ID" value="GBG84065.1"/>
    <property type="molecule type" value="Genomic_DNA"/>
</dbReference>
<comment type="caution">
    <text evidence="1">The sequence shown here is derived from an EMBL/GenBank/DDBJ whole genome shotgun (WGS) entry which is preliminary data.</text>
</comment>
<sequence>MAPALSGLRYVLNIKVGELVTGLNVTDRQGTYLSFDVPQYTSAIWVFVNRTYTSTVSQLSFQARQGTLPTFKGFDGAMYQINGPTAGDLSMTDKTPEIYYSFVRRNPESGRHYMAVVHKEILNGEFCNSTFSLLVNIDACGPHIMANPYYFPPHHDEDIFFATRKRPACVPCGIEVPLVKGELSTNQTVYKVIDASSDSGRYPRESYYRIHVPRFTQKMTLRVITQSTEDVAAGAQIYLRQGNIPIHVSLGFTAGGAGDGIGWVGVCCLGKKRGGVWGDLDMQPHA</sequence>
<organism evidence="1 2">
    <name type="scientific">Chara braunii</name>
    <name type="common">Braun's stonewort</name>
    <dbReference type="NCBI Taxonomy" id="69332"/>
    <lineage>
        <taxon>Eukaryota</taxon>
        <taxon>Viridiplantae</taxon>
        <taxon>Streptophyta</taxon>
        <taxon>Charophyceae</taxon>
        <taxon>Charales</taxon>
        <taxon>Characeae</taxon>
        <taxon>Chara</taxon>
    </lineage>
</organism>
<protein>
    <submittedName>
        <fullName evidence="1">Uncharacterized protein</fullName>
    </submittedName>
</protein>
<accession>A0A388LPB3</accession>
<keyword evidence="2" id="KW-1185">Reference proteome</keyword>
<dbReference type="Proteomes" id="UP000265515">
    <property type="component" value="Unassembled WGS sequence"/>
</dbReference>
<dbReference type="AlphaFoldDB" id="A0A388LPB3"/>
<dbReference type="Gramene" id="GBG84065">
    <property type="protein sequence ID" value="GBG84065"/>
    <property type="gene ID" value="CBR_g37940"/>
</dbReference>
<evidence type="ECO:0000313" key="2">
    <source>
        <dbReference type="Proteomes" id="UP000265515"/>
    </source>
</evidence>
<proteinExistence type="predicted"/>
<name>A0A388LPB3_CHABU</name>
<reference evidence="1 2" key="1">
    <citation type="journal article" date="2018" name="Cell">
        <title>The Chara Genome: Secondary Complexity and Implications for Plant Terrestrialization.</title>
        <authorList>
            <person name="Nishiyama T."/>
            <person name="Sakayama H."/>
            <person name="Vries J.D."/>
            <person name="Buschmann H."/>
            <person name="Saint-Marcoux D."/>
            <person name="Ullrich K.K."/>
            <person name="Haas F.B."/>
            <person name="Vanderstraeten L."/>
            <person name="Becker D."/>
            <person name="Lang D."/>
            <person name="Vosolsobe S."/>
            <person name="Rombauts S."/>
            <person name="Wilhelmsson P.K.I."/>
            <person name="Janitza P."/>
            <person name="Kern R."/>
            <person name="Heyl A."/>
            <person name="Rumpler F."/>
            <person name="Villalobos L.I.A.C."/>
            <person name="Clay J.M."/>
            <person name="Skokan R."/>
            <person name="Toyoda A."/>
            <person name="Suzuki Y."/>
            <person name="Kagoshima H."/>
            <person name="Schijlen E."/>
            <person name="Tajeshwar N."/>
            <person name="Catarino B."/>
            <person name="Hetherington A.J."/>
            <person name="Saltykova A."/>
            <person name="Bonnot C."/>
            <person name="Breuninger H."/>
            <person name="Symeonidi A."/>
            <person name="Radhakrishnan G.V."/>
            <person name="Van Nieuwerburgh F."/>
            <person name="Deforce D."/>
            <person name="Chang C."/>
            <person name="Karol K.G."/>
            <person name="Hedrich R."/>
            <person name="Ulvskov P."/>
            <person name="Glockner G."/>
            <person name="Delwiche C.F."/>
            <person name="Petrasek J."/>
            <person name="Van de Peer Y."/>
            <person name="Friml J."/>
            <person name="Beilby M."/>
            <person name="Dolan L."/>
            <person name="Kohara Y."/>
            <person name="Sugano S."/>
            <person name="Fujiyama A."/>
            <person name="Delaux P.-M."/>
            <person name="Quint M."/>
            <person name="TheiBen G."/>
            <person name="Hagemann M."/>
            <person name="Harholt J."/>
            <person name="Dunand C."/>
            <person name="Zachgo S."/>
            <person name="Langdale J."/>
            <person name="Maumus F."/>
            <person name="Straeten D.V.D."/>
            <person name="Gould S.B."/>
            <person name="Rensing S.A."/>
        </authorList>
    </citation>
    <scope>NUCLEOTIDE SEQUENCE [LARGE SCALE GENOMIC DNA]</scope>
    <source>
        <strain evidence="1 2">S276</strain>
    </source>
</reference>
<gene>
    <name evidence="1" type="ORF">CBR_g37940</name>
</gene>
<evidence type="ECO:0000313" key="1">
    <source>
        <dbReference type="EMBL" id="GBG84065.1"/>
    </source>
</evidence>